<comment type="caution">
    <text evidence="1">The sequence shown here is derived from an EMBL/GenBank/DDBJ whole genome shotgun (WGS) entry which is preliminary data.</text>
</comment>
<accession>A0A9X2S278</accession>
<protein>
    <submittedName>
        <fullName evidence="1">Uncharacterized protein</fullName>
    </submittedName>
</protein>
<keyword evidence="2" id="KW-1185">Reference proteome</keyword>
<name>A0A9X2S278_9FIRM</name>
<sequence>MESLKINSIYNGDVKVKTSTIMVVEVGDLRFEMDERFPWINVFITDNTDLGYSLIDEIEEIEPIINHEDLAVVAMNYYFKNVSIVTEKQMKELASKDQATKEKGK</sequence>
<evidence type="ECO:0000313" key="1">
    <source>
        <dbReference type="EMBL" id="MCR1823783.1"/>
    </source>
</evidence>
<organism evidence="1 2">
    <name type="scientific">Terrisporobacter muris</name>
    <dbReference type="NCBI Taxonomy" id="2963284"/>
    <lineage>
        <taxon>Bacteria</taxon>
        <taxon>Bacillati</taxon>
        <taxon>Bacillota</taxon>
        <taxon>Clostridia</taxon>
        <taxon>Peptostreptococcales</taxon>
        <taxon>Peptostreptococcaceae</taxon>
        <taxon>Terrisporobacter</taxon>
    </lineage>
</organism>
<dbReference type="AlphaFoldDB" id="A0A9X2S278"/>
<gene>
    <name evidence="1" type="ORF">NSA58_13390</name>
</gene>
<dbReference type="EMBL" id="JANKBY010000191">
    <property type="protein sequence ID" value="MCR1823783.1"/>
    <property type="molecule type" value="Genomic_DNA"/>
</dbReference>
<evidence type="ECO:0000313" key="2">
    <source>
        <dbReference type="Proteomes" id="UP001140817"/>
    </source>
</evidence>
<proteinExistence type="predicted"/>
<dbReference type="Proteomes" id="UP001140817">
    <property type="component" value="Unassembled WGS sequence"/>
</dbReference>
<dbReference type="RefSeq" id="WP_257560557.1">
    <property type="nucleotide sequence ID" value="NZ_JANKBY010000191.1"/>
</dbReference>
<reference evidence="1" key="1">
    <citation type="submission" date="2022-07" db="EMBL/GenBank/DDBJ databases">
        <title>Enhanced cultured diversity of the mouse gut microbiota enables custom-made synthetic communities.</title>
        <authorList>
            <person name="Afrizal A."/>
        </authorList>
    </citation>
    <scope>NUCLEOTIDE SEQUENCE</scope>
    <source>
        <strain evidence="1">DSM 29186</strain>
    </source>
</reference>